<evidence type="ECO:0000313" key="14">
    <source>
        <dbReference type="Proteomes" id="UP000623129"/>
    </source>
</evidence>
<keyword evidence="5 12" id="KW-0812">Transmembrane</keyword>
<dbReference type="InterPro" id="IPR010547">
    <property type="entry name" value="TOM20_imprt_rcpt"/>
</dbReference>
<evidence type="ECO:0000256" key="4">
    <source>
        <dbReference type="ARBA" id="ARBA00022448"/>
    </source>
</evidence>
<dbReference type="AlphaFoldDB" id="A0A833RMD4"/>
<keyword evidence="4" id="KW-0813">Transport</keyword>
<evidence type="ECO:0000256" key="8">
    <source>
        <dbReference type="ARBA" id="ARBA00022989"/>
    </source>
</evidence>
<keyword evidence="10 12" id="KW-0472">Membrane</keyword>
<accession>A0A833RMD4</accession>
<dbReference type="GO" id="GO:0045040">
    <property type="term" value="P:protein insertion into mitochondrial outer membrane"/>
    <property type="evidence" value="ECO:0007669"/>
    <property type="project" value="InterPro"/>
</dbReference>
<keyword evidence="6" id="KW-1000">Mitochondrion outer membrane</keyword>
<comment type="function">
    <text evidence="1">Central component of the receptor complex responsible for the recognition and translocation of cytosolically synthesized mitochondrial preproteins. Together with TOM22 functions as the transit peptide receptor at the surface of the mitochondrion outer membrane and facilitates the movement of preproteins into the translocation pore.</text>
</comment>
<evidence type="ECO:0000256" key="12">
    <source>
        <dbReference type="SAM" id="Phobius"/>
    </source>
</evidence>
<feature type="region of interest" description="Disordered" evidence="11">
    <location>
        <begin position="145"/>
        <end position="170"/>
    </location>
</feature>
<evidence type="ECO:0000256" key="9">
    <source>
        <dbReference type="ARBA" id="ARBA00023128"/>
    </source>
</evidence>
<dbReference type="Gene3D" id="1.25.40.10">
    <property type="entry name" value="Tetratricopeptide repeat domain"/>
    <property type="match status" value="1"/>
</dbReference>
<reference evidence="13" key="1">
    <citation type="submission" date="2020-01" db="EMBL/GenBank/DDBJ databases">
        <title>Genome sequence of Kobresia littledalei, the first chromosome-level genome in the family Cyperaceae.</title>
        <authorList>
            <person name="Qu G."/>
        </authorList>
    </citation>
    <scope>NUCLEOTIDE SEQUENCE</scope>
    <source>
        <strain evidence="13">C.B.Clarke</strain>
        <tissue evidence="13">Leaf</tissue>
    </source>
</reference>
<keyword evidence="8 12" id="KW-1133">Transmembrane helix</keyword>
<feature type="compositionally biased region" description="Low complexity" evidence="11">
    <location>
        <begin position="147"/>
        <end position="163"/>
    </location>
</feature>
<evidence type="ECO:0000313" key="13">
    <source>
        <dbReference type="EMBL" id="KAF3341656.1"/>
    </source>
</evidence>
<comment type="subcellular location">
    <subcellularLocation>
        <location evidence="2">Mitochondrion outer membrane</location>
        <topology evidence="2">Single-pass membrane protein</topology>
    </subcellularLocation>
</comment>
<dbReference type="InterPro" id="IPR011990">
    <property type="entry name" value="TPR-like_helical_dom_sf"/>
</dbReference>
<gene>
    <name evidence="13" type="ORF">FCM35_KLT00294</name>
</gene>
<protein>
    <submittedName>
        <fullName evidence="13">Mitochondrial import receptor subunit TOM20-like protein</fullName>
    </submittedName>
</protein>
<dbReference type="SUPFAM" id="SSF48452">
    <property type="entry name" value="TPR-like"/>
    <property type="match status" value="1"/>
</dbReference>
<feature type="transmembrane region" description="Helical" evidence="12">
    <location>
        <begin position="177"/>
        <end position="197"/>
    </location>
</feature>
<organism evidence="13 14">
    <name type="scientific">Carex littledalei</name>
    <dbReference type="NCBI Taxonomy" id="544730"/>
    <lineage>
        <taxon>Eukaryota</taxon>
        <taxon>Viridiplantae</taxon>
        <taxon>Streptophyta</taxon>
        <taxon>Embryophyta</taxon>
        <taxon>Tracheophyta</taxon>
        <taxon>Spermatophyta</taxon>
        <taxon>Magnoliopsida</taxon>
        <taxon>Liliopsida</taxon>
        <taxon>Poales</taxon>
        <taxon>Cyperaceae</taxon>
        <taxon>Cyperoideae</taxon>
        <taxon>Cariceae</taxon>
        <taxon>Carex</taxon>
        <taxon>Carex subgen. Euthyceras</taxon>
    </lineage>
</organism>
<evidence type="ECO:0000256" key="7">
    <source>
        <dbReference type="ARBA" id="ARBA00022927"/>
    </source>
</evidence>
<dbReference type="PANTHER" id="PTHR32409">
    <property type="entry name" value="MITOCHONDRIAL IMPORT RECEPTOR SUBUNIT TOM20-1-RELATED"/>
    <property type="match status" value="1"/>
</dbReference>
<keyword evidence="14" id="KW-1185">Reference proteome</keyword>
<dbReference type="Proteomes" id="UP000623129">
    <property type="component" value="Unassembled WGS sequence"/>
</dbReference>
<dbReference type="Pfam" id="PF06552">
    <property type="entry name" value="TOM20_plant"/>
    <property type="match status" value="1"/>
</dbReference>
<comment type="similarity">
    <text evidence="3">Belongs to the Tom20 family.</text>
</comment>
<keyword evidence="13" id="KW-0675">Receptor</keyword>
<evidence type="ECO:0000256" key="10">
    <source>
        <dbReference type="ARBA" id="ARBA00023136"/>
    </source>
</evidence>
<comment type="caution">
    <text evidence="13">The sequence shown here is derived from an EMBL/GenBank/DDBJ whole genome shotgun (WGS) entry which is preliminary data.</text>
</comment>
<keyword evidence="9" id="KW-0496">Mitochondrion</keyword>
<sequence>MELGMGQNDFDRLLFFEHARKQAEITYAQNPQDADNLTRWGGALLELSQFQSGNEGVKYLEDAVSKLEEALEVNPKKHDALWCLGNAYTSHAFIIPDISMAKVFFDKSTDCFQQAVDEDPSNDLYRKSLELASKAPDLHVELHKQMAASQTTQAASSSASGSKASKKGKKKKANNDLKYDILGWVVLAVGVIAWVGFAKSHMPPPPPSPM</sequence>
<evidence type="ECO:0000256" key="11">
    <source>
        <dbReference type="SAM" id="MobiDB-lite"/>
    </source>
</evidence>
<dbReference type="GO" id="GO:0005742">
    <property type="term" value="C:mitochondrial outer membrane translocase complex"/>
    <property type="evidence" value="ECO:0007669"/>
    <property type="project" value="InterPro"/>
</dbReference>
<dbReference type="OrthoDB" id="1056333at2759"/>
<proteinExistence type="inferred from homology"/>
<dbReference type="EMBL" id="SWLB01000001">
    <property type="protein sequence ID" value="KAF3341656.1"/>
    <property type="molecule type" value="Genomic_DNA"/>
</dbReference>
<evidence type="ECO:0000256" key="2">
    <source>
        <dbReference type="ARBA" id="ARBA00004572"/>
    </source>
</evidence>
<evidence type="ECO:0000256" key="3">
    <source>
        <dbReference type="ARBA" id="ARBA00005792"/>
    </source>
</evidence>
<evidence type="ECO:0000256" key="1">
    <source>
        <dbReference type="ARBA" id="ARBA00003450"/>
    </source>
</evidence>
<dbReference type="GO" id="GO:0015031">
    <property type="term" value="P:protein transport"/>
    <property type="evidence" value="ECO:0007669"/>
    <property type="project" value="UniProtKB-KW"/>
</dbReference>
<evidence type="ECO:0000256" key="6">
    <source>
        <dbReference type="ARBA" id="ARBA00022787"/>
    </source>
</evidence>
<keyword evidence="7" id="KW-0653">Protein transport</keyword>
<dbReference type="PANTHER" id="PTHR32409:SF3">
    <property type="entry name" value="MITOCHONDRIAL IMPORT RECEPTOR SUBUNIT TOM20-1-RELATED"/>
    <property type="match status" value="1"/>
</dbReference>
<name>A0A833RMD4_9POAL</name>
<evidence type="ECO:0000256" key="5">
    <source>
        <dbReference type="ARBA" id="ARBA00022692"/>
    </source>
</evidence>